<evidence type="ECO:0000256" key="1">
    <source>
        <dbReference type="ARBA" id="ARBA00023002"/>
    </source>
</evidence>
<dbReference type="EMBL" id="JAIHNG010000121">
    <property type="protein sequence ID" value="KAI5957459.1"/>
    <property type="molecule type" value="Genomic_DNA"/>
</dbReference>
<dbReference type="SUPFAM" id="SSF50475">
    <property type="entry name" value="FMN-binding split barrel"/>
    <property type="match status" value="1"/>
</dbReference>
<dbReference type="PANTHER" id="PTHR30466:SF1">
    <property type="entry name" value="FMN REDUCTASE (NADH) RUTF"/>
    <property type="match status" value="1"/>
</dbReference>
<dbReference type="InterPro" id="IPR050268">
    <property type="entry name" value="NADH-dep_flavin_reductase"/>
</dbReference>
<dbReference type="PANTHER" id="PTHR30466">
    <property type="entry name" value="FLAVIN REDUCTASE"/>
    <property type="match status" value="1"/>
</dbReference>
<dbReference type="GO" id="GO:0042602">
    <property type="term" value="F:riboflavin reductase (NADPH) activity"/>
    <property type="evidence" value="ECO:0007669"/>
    <property type="project" value="TreeGrafter"/>
</dbReference>
<reference evidence="3 4" key="1">
    <citation type="journal article" date="2022" name="DNA Res.">
        <title>Genome analysis of five recently described species of the CUG-Ser clade uncovers Candida theae as a new hybrid lineage with pathogenic potential in the Candida parapsilosis species complex.</title>
        <authorList>
            <person name="Mixao V."/>
            <person name="Del Olmo V."/>
            <person name="Hegedusova E."/>
            <person name="Saus E."/>
            <person name="Pryszcz L."/>
            <person name="Cillingova A."/>
            <person name="Nosek J."/>
            <person name="Gabaldon T."/>
        </authorList>
    </citation>
    <scope>NUCLEOTIDE SEQUENCE [LARGE SCALE GENOMIC DNA]</scope>
    <source>
        <strain evidence="3 4">CBS 12239</strain>
    </source>
</reference>
<dbReference type="Gene3D" id="2.30.110.10">
    <property type="entry name" value="Electron Transport, Fmn-binding Protein, Chain A"/>
    <property type="match status" value="1"/>
</dbReference>
<comment type="caution">
    <text evidence="3">The sequence shown here is derived from an EMBL/GenBank/DDBJ whole genome shotgun (WGS) entry which is preliminary data.</text>
</comment>
<dbReference type="InterPro" id="IPR012349">
    <property type="entry name" value="Split_barrel_FMN-bd"/>
</dbReference>
<organism evidence="3 4">
    <name type="scientific">Candida theae</name>
    <dbReference type="NCBI Taxonomy" id="1198502"/>
    <lineage>
        <taxon>Eukaryota</taxon>
        <taxon>Fungi</taxon>
        <taxon>Dikarya</taxon>
        <taxon>Ascomycota</taxon>
        <taxon>Saccharomycotina</taxon>
        <taxon>Pichiomycetes</taxon>
        <taxon>Debaryomycetaceae</taxon>
        <taxon>Candida/Lodderomyces clade</taxon>
        <taxon>Candida</taxon>
    </lineage>
</organism>
<dbReference type="RefSeq" id="XP_051608162.1">
    <property type="nucleotide sequence ID" value="XM_051752543.1"/>
</dbReference>
<evidence type="ECO:0000313" key="3">
    <source>
        <dbReference type="EMBL" id="KAI5957459.1"/>
    </source>
</evidence>
<dbReference type="AlphaFoldDB" id="A0AAD5FY03"/>
<accession>A0AAD5FY03</accession>
<keyword evidence="1" id="KW-0560">Oxidoreductase</keyword>
<dbReference type="GeneID" id="76151212"/>
<gene>
    <name evidence="3" type="ORF">KGF57_003153</name>
</gene>
<dbReference type="Pfam" id="PF01613">
    <property type="entry name" value="Flavin_Reduct"/>
    <property type="match status" value="1"/>
</dbReference>
<name>A0AAD5FY03_9ASCO</name>
<evidence type="ECO:0000313" key="4">
    <source>
        <dbReference type="Proteomes" id="UP001204833"/>
    </source>
</evidence>
<dbReference type="GO" id="GO:0010181">
    <property type="term" value="F:FMN binding"/>
    <property type="evidence" value="ECO:0007669"/>
    <property type="project" value="InterPro"/>
</dbReference>
<dbReference type="InterPro" id="IPR002563">
    <property type="entry name" value="Flavin_Rdtase-like_dom"/>
</dbReference>
<dbReference type="SMART" id="SM00903">
    <property type="entry name" value="Flavin_Reduct"/>
    <property type="match status" value="1"/>
</dbReference>
<dbReference type="Proteomes" id="UP001204833">
    <property type="component" value="Unassembled WGS sequence"/>
</dbReference>
<evidence type="ECO:0000259" key="2">
    <source>
        <dbReference type="SMART" id="SM00903"/>
    </source>
</evidence>
<keyword evidence="4" id="KW-1185">Reference proteome</keyword>
<sequence>MSRLASPAMILTSAIPISESNSKRDLHGMTLSSVCSLSVYPTPCLEFNLHLPSYTSTALHQHQYLAIHIMPPTNHSAKICRVFAKGVKLNKRRGTNELNDDDDDDNDGEMFHEMTTPFTELVENQDYTFIRRVEDNVAIPVLNHAESVFICKTLHNFTTIGDHEIWVVQVVDILSQSNPTGGILYFNRGFHKIGESLLEE</sequence>
<proteinExistence type="predicted"/>
<protein>
    <recommendedName>
        <fullName evidence="2">Flavin reductase like domain-containing protein</fullName>
    </recommendedName>
</protein>
<feature type="domain" description="Flavin reductase like" evidence="2">
    <location>
        <begin position="1"/>
        <end position="192"/>
    </location>
</feature>